<evidence type="ECO:0000256" key="3">
    <source>
        <dbReference type="ARBA" id="ARBA00022844"/>
    </source>
</evidence>
<proteinExistence type="predicted"/>
<feature type="compositionally biased region" description="Polar residues" evidence="4">
    <location>
        <begin position="833"/>
        <end position="842"/>
    </location>
</feature>
<sequence length="1120" mass="114339">MAVTQNSFTGNGSTTNFSFTFPYIKEADVKAKIDGVNTTAFTLANATTVSFTSAPASGAAIIIFRDTDNDEKTATFFAGSAVKAEDLNSNFDQVLFTAQEVDNNALQTLGGTMSGDLSFGQNADIIFEGTTDDANETTLTVTDPTADRTITLPDVTGTVVTTGDTGTVATAMVADSAITSAKISDGTIATGDIADDAITTAKIADANVTTALIADANVTTAKLASDAVTTAKITDANVTTAKIANDAITAAKIAADAVGSSEIAANAVTSSELADASVDTAAIVDANVTTVKVADAAITTAKINDSAVTSAKIGSNQVTEAKIADNAVTTAKIPDSGVTTPKIADNAVTNVKLADAELRELATMGSTTASALADLTQTEVQILDGATVSTSELNILDGVTANATEINQLDGNTLTNSFTASSTTQYPSSNAISGYVLGLMDNLGGFVAIANENSFPTTNPDPSDDAGTVVSISDAGGLVVSASGTASGQTTGGTAVTITGFPSALQSSTLPAGQGLQVVSTSTLNTYTYHKVLGTDADIAQLNDDVNDFFARYRIGSSNPTTDLDAGDLFFNTSTGKMLVYDDTVSAWEEVQAVGNYFINTLSSSGGTGGGSATFNGSAYRFTLSNPGSVAQQHIVSINGVIQKPNSGTSQPSEGFAIDNADIILAAAPATGSEFFIVTVGTSVNIGTPSNDTITNAMVKADAAIAGTKISPNFGSQNVVTTGSVGIGTSSADQALSVQGLISTKQSNGTTRGLIGSPSWDGSKVAIQNGTLAQSYTNAALHQDATGNTVVNSASGGATQFAIGGGEKARIDSSGSLGLGTSSPATDLHIHDSSGSGSSEILLTNGDTGATAADGFKIALNSGEGGEIWNYENDYIRFGTNNTERMRIDSEGKTTVQGSGTSNNPFEILTLKNTETSSSGQSIQINLETNRNSQQGISKIKSVASDNSGTALLQFNSSQYRLKNQADTSTYATVDSDGLKFNGDTAAANALDDYEEGTWTANLQSSNDNATRTVGNTTGYYVKVGTMCTAYYYTQGVNCTNAGTGTAVIRGLPFTSANLSNGFAVCTITHATVFASRVQNGYVNPNTTHLVFIGEESTSGVALVAAGTRYLMVSMTYRTE</sequence>
<dbReference type="Proteomes" id="UP000505087">
    <property type="component" value="Segment"/>
</dbReference>
<dbReference type="GO" id="GO:0098015">
    <property type="term" value="C:virus tail"/>
    <property type="evidence" value="ECO:0007669"/>
    <property type="project" value="UniProtKB-KW"/>
</dbReference>
<accession>A0A6S4P8C9</accession>
<feature type="domain" description="Bacteriophage T7 tail fibre protein-like N-terminal" evidence="5">
    <location>
        <begin position="7"/>
        <end position="117"/>
    </location>
</feature>
<feature type="compositionally biased region" description="Low complexity" evidence="4">
    <location>
        <begin position="813"/>
        <end position="823"/>
    </location>
</feature>
<dbReference type="EMBL" id="AP013539">
    <property type="protein sequence ID" value="BAQ94029.1"/>
    <property type="molecule type" value="Genomic_DNA"/>
</dbReference>
<dbReference type="RefSeq" id="YP_009778087.1">
    <property type="nucleotide sequence ID" value="NC_047710.1"/>
</dbReference>
<reference evidence="6 7" key="1">
    <citation type="journal article" date="2013" name="PLoS Genet.">
        <title>Expanding the Marine Virosphere Using Metagenomics.</title>
        <authorList>
            <person name="Mizuno C.M."/>
            <person name="Rodriguez-Valera F."/>
            <person name="Kimes N.E."/>
            <person name="Ghai R."/>
        </authorList>
    </citation>
    <scope>NUCLEOTIDE SEQUENCE [LARGE SCALE GENOMIC DNA]</scope>
    <source>
        <strain evidence="6">UvMED-CGR-U-MedDCM-OCT-S28-C3</strain>
    </source>
</reference>
<dbReference type="InterPro" id="IPR005604">
    <property type="entry name" value="Phage_T7_tail_fibre-like_N"/>
</dbReference>
<evidence type="ECO:0000313" key="6">
    <source>
        <dbReference type="EMBL" id="BAQ94029.1"/>
    </source>
</evidence>
<evidence type="ECO:0000256" key="2">
    <source>
        <dbReference type="ARBA" id="ARBA00022732"/>
    </source>
</evidence>
<organism evidence="6 7">
    <name type="scientific">uncultured phage_MedDCM-OCT-S28-C3</name>
    <dbReference type="NCBI Taxonomy" id="2740802"/>
    <lineage>
        <taxon>Viruses</taxon>
        <taxon>Duplodnaviria</taxon>
        <taxon>Heunggongvirae</taxon>
        <taxon>Uroviricota</taxon>
        <taxon>Caudoviricetes</taxon>
        <taxon>Autographivirales</taxon>
        <taxon>Pedosvirus</taxon>
        <taxon>Pedosvirus S28C3</taxon>
    </lineage>
</organism>
<keyword evidence="2" id="KW-1227">Viral tail protein</keyword>
<dbReference type="GeneID" id="55412155"/>
<dbReference type="Pfam" id="PF03906">
    <property type="entry name" value="Phage_T7_tail"/>
    <property type="match status" value="1"/>
</dbReference>
<feature type="region of interest" description="Disordered" evidence="4">
    <location>
        <begin position="813"/>
        <end position="842"/>
    </location>
</feature>
<evidence type="ECO:0000259" key="5">
    <source>
        <dbReference type="Pfam" id="PF03906"/>
    </source>
</evidence>
<evidence type="ECO:0000313" key="7">
    <source>
        <dbReference type="Proteomes" id="UP000505087"/>
    </source>
</evidence>
<name>A0A6S4P8C9_9CAUD</name>
<evidence type="ECO:0000256" key="1">
    <source>
        <dbReference type="ARBA" id="ARBA00004328"/>
    </source>
</evidence>
<comment type="subcellular location">
    <subcellularLocation>
        <location evidence="1">Virion</location>
    </subcellularLocation>
</comment>
<evidence type="ECO:0000256" key="4">
    <source>
        <dbReference type="SAM" id="MobiDB-lite"/>
    </source>
</evidence>
<dbReference type="KEGG" id="vg:55412155"/>
<keyword evidence="7" id="KW-1185">Reference proteome</keyword>
<protein>
    <recommendedName>
        <fullName evidence="5">Bacteriophage T7 tail fibre protein-like N-terminal domain-containing protein</fullName>
    </recommendedName>
</protein>
<keyword evidence="3" id="KW-0946">Virion</keyword>